<keyword evidence="2" id="KW-1185">Reference proteome</keyword>
<gene>
    <name evidence="1" type="ORF">C9I28_13090</name>
</gene>
<dbReference type="EMBL" id="CP028324">
    <property type="protein sequence ID" value="AVR96524.1"/>
    <property type="molecule type" value="Genomic_DNA"/>
</dbReference>
<evidence type="ECO:0000313" key="1">
    <source>
        <dbReference type="EMBL" id="AVR96524.1"/>
    </source>
</evidence>
<name>A0A2R4CA71_9BURK</name>
<dbReference type="Proteomes" id="UP000240505">
    <property type="component" value="Chromosome"/>
</dbReference>
<sequence>MTSPILHLLKRLSRALGLDTADSFPPGHRYARTRWNAAYFDIASNVQPDEMERRICDAIANTPLVFGHIVNPTPRMQRTLLGLLEQRLRLGHRREAAQLAALLLRAYGSRDTPEAVPGLRAVIDAGAHLDGNERIAAVLDFLGGSAAPFDVIEMQ</sequence>
<dbReference type="RefSeq" id="WP_107141872.1">
    <property type="nucleotide sequence ID" value="NZ_CP028324.1"/>
</dbReference>
<dbReference type="OrthoDB" id="8702805at2"/>
<evidence type="ECO:0000313" key="2">
    <source>
        <dbReference type="Proteomes" id="UP000240505"/>
    </source>
</evidence>
<dbReference type="AlphaFoldDB" id="A0A2R4CA71"/>
<protein>
    <submittedName>
        <fullName evidence="1">Uncharacterized protein</fullName>
    </submittedName>
</protein>
<accession>A0A2R4CA71</accession>
<dbReference type="KEGG" id="masz:C9I28_13090"/>
<proteinExistence type="predicted"/>
<reference evidence="1 2" key="1">
    <citation type="submission" date="2018-03" db="EMBL/GenBank/DDBJ databases">
        <title>Massilia armeniaca sp. nov., isolated from desert soil.</title>
        <authorList>
            <person name="Huang H."/>
            <person name="Ren M."/>
        </authorList>
    </citation>
    <scope>NUCLEOTIDE SEQUENCE [LARGE SCALE GENOMIC DNA]</scope>
    <source>
        <strain evidence="1 2">ZMN-3</strain>
    </source>
</reference>
<organism evidence="1 2">
    <name type="scientific">Pseudoduganella armeniaca</name>
    <dbReference type="NCBI Taxonomy" id="2072590"/>
    <lineage>
        <taxon>Bacteria</taxon>
        <taxon>Pseudomonadati</taxon>
        <taxon>Pseudomonadota</taxon>
        <taxon>Betaproteobacteria</taxon>
        <taxon>Burkholderiales</taxon>
        <taxon>Oxalobacteraceae</taxon>
        <taxon>Telluria group</taxon>
        <taxon>Pseudoduganella</taxon>
    </lineage>
</organism>